<proteinExistence type="predicted"/>
<evidence type="ECO:0000313" key="2">
    <source>
        <dbReference type="Proteomes" id="UP000313359"/>
    </source>
</evidence>
<evidence type="ECO:0000313" key="1">
    <source>
        <dbReference type="EMBL" id="RPD52423.1"/>
    </source>
</evidence>
<gene>
    <name evidence="1" type="ORF">L227DRAFT_514820</name>
</gene>
<protein>
    <submittedName>
        <fullName evidence="1">Uncharacterized protein</fullName>
    </submittedName>
</protein>
<name>A0A5C2RLJ5_9APHY</name>
<organism evidence="1 2">
    <name type="scientific">Lentinus tigrinus ALCF2SS1-6</name>
    <dbReference type="NCBI Taxonomy" id="1328759"/>
    <lineage>
        <taxon>Eukaryota</taxon>
        <taxon>Fungi</taxon>
        <taxon>Dikarya</taxon>
        <taxon>Basidiomycota</taxon>
        <taxon>Agaricomycotina</taxon>
        <taxon>Agaricomycetes</taxon>
        <taxon>Polyporales</taxon>
        <taxon>Polyporaceae</taxon>
        <taxon>Lentinus</taxon>
    </lineage>
</organism>
<dbReference type="Proteomes" id="UP000313359">
    <property type="component" value="Unassembled WGS sequence"/>
</dbReference>
<accession>A0A5C2RLJ5</accession>
<reference evidence="1" key="1">
    <citation type="journal article" date="2018" name="Genome Biol. Evol.">
        <title>Genomics and development of Lentinus tigrinus, a white-rot wood-decaying mushroom with dimorphic fruiting bodies.</title>
        <authorList>
            <person name="Wu B."/>
            <person name="Xu Z."/>
            <person name="Knudson A."/>
            <person name="Carlson A."/>
            <person name="Chen N."/>
            <person name="Kovaka S."/>
            <person name="LaButti K."/>
            <person name="Lipzen A."/>
            <person name="Pennachio C."/>
            <person name="Riley R."/>
            <person name="Schakwitz W."/>
            <person name="Umezawa K."/>
            <person name="Ohm R.A."/>
            <person name="Grigoriev I.V."/>
            <person name="Nagy L.G."/>
            <person name="Gibbons J."/>
            <person name="Hibbett D."/>
        </authorList>
    </citation>
    <scope>NUCLEOTIDE SEQUENCE [LARGE SCALE GENOMIC DNA]</scope>
    <source>
        <strain evidence="1">ALCF2SS1-6</strain>
    </source>
</reference>
<keyword evidence="2" id="KW-1185">Reference proteome</keyword>
<sequence length="265" mass="30175">FFRAFCMANHLSCMLTTGTIPEILHQFNDLVDNAFSGEYLDAQYPNTFADNSEPILEADEKKITLLPATLYRTFLRFIQADPTMHHSTDYCSAYDDTPAENVMVLNAHVQFLLHVDHRGRRFAAASYCEADSHVIYRSCDGQDLVLGQIKKLFVHKRRCTDGQIHHQVFAVIRQYLGLTTADAIHDPYRRYIGLRASLVYDSPSRENEIVAMRNITAHFVACPYDDGGVLSRPCMVALPLDQVRRNIVDDRCRLVMSTIHRCSAT</sequence>
<dbReference type="AlphaFoldDB" id="A0A5C2RLJ5"/>
<dbReference type="OrthoDB" id="2749311at2759"/>
<dbReference type="EMBL" id="ML122363">
    <property type="protein sequence ID" value="RPD52423.1"/>
    <property type="molecule type" value="Genomic_DNA"/>
</dbReference>
<feature type="non-terminal residue" evidence="1">
    <location>
        <position position="1"/>
    </location>
</feature>